<dbReference type="AlphaFoldDB" id="A0AAN5CKC3"/>
<evidence type="ECO:0000256" key="1">
    <source>
        <dbReference type="SAM" id="Phobius"/>
    </source>
</evidence>
<feature type="transmembrane region" description="Helical" evidence="1">
    <location>
        <begin position="39"/>
        <end position="57"/>
    </location>
</feature>
<comment type="caution">
    <text evidence="2">The sequence shown here is derived from an EMBL/GenBank/DDBJ whole genome shotgun (WGS) entry which is preliminary data.</text>
</comment>
<dbReference type="Proteomes" id="UP001328107">
    <property type="component" value="Unassembled WGS sequence"/>
</dbReference>
<feature type="non-terminal residue" evidence="2">
    <location>
        <position position="78"/>
    </location>
</feature>
<keyword evidence="3" id="KW-1185">Reference proteome</keyword>
<gene>
    <name evidence="2" type="ORF">PMAYCL1PPCAC_16217</name>
</gene>
<keyword evidence="1" id="KW-0812">Transmembrane</keyword>
<name>A0AAN5CKC3_9BILA</name>
<keyword evidence="1" id="KW-0472">Membrane</keyword>
<evidence type="ECO:0000313" key="3">
    <source>
        <dbReference type="Proteomes" id="UP001328107"/>
    </source>
</evidence>
<organism evidence="2 3">
    <name type="scientific">Pristionchus mayeri</name>
    <dbReference type="NCBI Taxonomy" id="1317129"/>
    <lineage>
        <taxon>Eukaryota</taxon>
        <taxon>Metazoa</taxon>
        <taxon>Ecdysozoa</taxon>
        <taxon>Nematoda</taxon>
        <taxon>Chromadorea</taxon>
        <taxon>Rhabditida</taxon>
        <taxon>Rhabditina</taxon>
        <taxon>Diplogasteromorpha</taxon>
        <taxon>Diplogasteroidea</taxon>
        <taxon>Neodiplogasteridae</taxon>
        <taxon>Pristionchus</taxon>
    </lineage>
</organism>
<sequence length="78" mass="8875">MLNIAASCGSLVSIGSVGTYFHFTYIHDDKTLSAVGGEVFGFLHTISVPITLAIFVFSQPKLRREYQIQLRRRFRWIP</sequence>
<protein>
    <submittedName>
        <fullName evidence="2">Uncharacterized protein</fullName>
    </submittedName>
</protein>
<accession>A0AAN5CKC3</accession>
<reference evidence="3" key="1">
    <citation type="submission" date="2022-10" db="EMBL/GenBank/DDBJ databases">
        <title>Genome assembly of Pristionchus species.</title>
        <authorList>
            <person name="Yoshida K."/>
            <person name="Sommer R.J."/>
        </authorList>
    </citation>
    <scope>NUCLEOTIDE SEQUENCE [LARGE SCALE GENOMIC DNA]</scope>
    <source>
        <strain evidence="3">RS5460</strain>
    </source>
</reference>
<proteinExistence type="predicted"/>
<keyword evidence="1" id="KW-1133">Transmembrane helix</keyword>
<evidence type="ECO:0000313" key="2">
    <source>
        <dbReference type="EMBL" id="GMR46022.1"/>
    </source>
</evidence>
<dbReference type="EMBL" id="BTRK01000004">
    <property type="protein sequence ID" value="GMR46022.1"/>
    <property type="molecule type" value="Genomic_DNA"/>
</dbReference>